<proteinExistence type="predicted"/>
<dbReference type="Proteomes" id="UP000177625">
    <property type="component" value="Unassembled WGS sequence"/>
</dbReference>
<dbReference type="AlphaFoldDB" id="A0A1E1MVY8"/>
<evidence type="ECO:0000313" key="2">
    <source>
        <dbReference type="Proteomes" id="UP000177625"/>
    </source>
</evidence>
<keyword evidence="2" id="KW-1185">Reference proteome</keyword>
<reference evidence="2" key="1">
    <citation type="submission" date="2016-03" db="EMBL/GenBank/DDBJ databases">
        <authorList>
            <person name="Guldener U."/>
        </authorList>
    </citation>
    <scope>NUCLEOTIDE SEQUENCE [LARGE SCALE GENOMIC DNA]</scope>
</reference>
<protein>
    <submittedName>
        <fullName evidence="1">Uncharacterized protein</fullName>
    </submittedName>
</protein>
<gene>
    <name evidence="1" type="ORF">RSE6_14687</name>
</gene>
<dbReference type="EMBL" id="FJVC01000692">
    <property type="protein sequence ID" value="CZT53218.1"/>
    <property type="molecule type" value="Genomic_DNA"/>
</dbReference>
<sequence length="113" mass="12625">MSANSSRATAICQVLISTLTPVFKTTFTRPPSHRRDLQDYMHVRGTSGCELKIKNPTHAELRPSGYLVFDKLCIQKGRHSHYRTAGSASDVELMRIGYADSSLEERESPCLPT</sequence>
<accession>A0A1E1MVY8</accession>
<organism evidence="1 2">
    <name type="scientific">Rhynchosporium secalis</name>
    <name type="common">Barley scald fungus</name>
    <dbReference type="NCBI Taxonomy" id="38038"/>
    <lineage>
        <taxon>Eukaryota</taxon>
        <taxon>Fungi</taxon>
        <taxon>Dikarya</taxon>
        <taxon>Ascomycota</taxon>
        <taxon>Pezizomycotina</taxon>
        <taxon>Leotiomycetes</taxon>
        <taxon>Helotiales</taxon>
        <taxon>Ploettnerulaceae</taxon>
        <taxon>Rhynchosporium</taxon>
    </lineage>
</organism>
<name>A0A1E1MVY8_RHYSE</name>
<evidence type="ECO:0000313" key="1">
    <source>
        <dbReference type="EMBL" id="CZT53218.1"/>
    </source>
</evidence>